<dbReference type="CDD" id="cd15466">
    <property type="entry name" value="CLU-central"/>
    <property type="match status" value="1"/>
</dbReference>
<dbReference type="GO" id="GO:0003723">
    <property type="term" value="F:RNA binding"/>
    <property type="evidence" value="ECO:0007669"/>
    <property type="project" value="UniProtKB-KW"/>
</dbReference>
<organism evidence="5 6">
    <name type="scientific">Paramecium tetraurelia</name>
    <dbReference type="NCBI Taxonomy" id="5888"/>
    <lineage>
        <taxon>Eukaryota</taxon>
        <taxon>Sar</taxon>
        <taxon>Alveolata</taxon>
        <taxon>Ciliophora</taxon>
        <taxon>Intramacronucleata</taxon>
        <taxon>Oligohymenophorea</taxon>
        <taxon>Peniculida</taxon>
        <taxon>Parameciidae</taxon>
        <taxon>Paramecium</taxon>
    </lineage>
</organism>
<dbReference type="RefSeq" id="XP_001423310.1">
    <property type="nucleotide sequence ID" value="XM_001423273.1"/>
</dbReference>
<dbReference type="InterPro" id="IPR019734">
    <property type="entry name" value="TPR_rpt"/>
</dbReference>
<dbReference type="SMART" id="SM00028">
    <property type="entry name" value="TPR"/>
    <property type="match status" value="3"/>
</dbReference>
<feature type="compositionally biased region" description="Low complexity" evidence="3">
    <location>
        <begin position="1072"/>
        <end position="1086"/>
    </location>
</feature>
<dbReference type="OrthoDB" id="1414216at2759"/>
<gene>
    <name evidence="5" type="ORF">GSPATT00000347001</name>
</gene>
<dbReference type="KEGG" id="ptm:GSPATT00000347001"/>
<dbReference type="Pfam" id="PF13236">
    <property type="entry name" value="CLU"/>
    <property type="match status" value="1"/>
</dbReference>
<dbReference type="InterPro" id="IPR011990">
    <property type="entry name" value="TPR-like_helical_dom_sf"/>
</dbReference>
<dbReference type="InterPro" id="IPR027523">
    <property type="entry name" value="CLU_prot"/>
</dbReference>
<dbReference type="HAMAP" id="MF_03013">
    <property type="entry name" value="CLU"/>
    <property type="match status" value="1"/>
</dbReference>
<keyword evidence="1 2" id="KW-0963">Cytoplasm</keyword>
<dbReference type="PANTHER" id="PTHR12601">
    <property type="entry name" value="EUKARYOTIC TRANSLATION INITIATION FACTOR 3 SUBUNIT EIF-3"/>
    <property type="match status" value="1"/>
</dbReference>
<evidence type="ECO:0000259" key="4">
    <source>
        <dbReference type="PROSITE" id="PS51823"/>
    </source>
</evidence>
<dbReference type="SUPFAM" id="SSF103107">
    <property type="entry name" value="Hypothetical protein c14orf129, hspc210"/>
    <property type="match status" value="1"/>
</dbReference>
<evidence type="ECO:0000256" key="2">
    <source>
        <dbReference type="HAMAP-Rule" id="MF_03013"/>
    </source>
</evidence>
<dbReference type="InParanoid" id="A0BBJ5"/>
<dbReference type="Gene3D" id="3.30.2280.10">
    <property type="entry name" value="Hypothetical protein (hspc210)"/>
    <property type="match status" value="1"/>
</dbReference>
<dbReference type="HOGENOM" id="CLU_003256_0_0_1"/>
<feature type="compositionally biased region" description="Polar residues" evidence="3">
    <location>
        <begin position="1056"/>
        <end position="1071"/>
    </location>
</feature>
<proteinExistence type="inferred from homology"/>
<dbReference type="FunFam" id="3.30.2280.10:FF:000002">
    <property type="entry name" value="Clustered mitochondria protein homolog"/>
    <property type="match status" value="1"/>
</dbReference>
<dbReference type="AlphaFoldDB" id="A0BBJ5"/>
<dbReference type="GeneID" id="5009094"/>
<dbReference type="InterPro" id="IPR025697">
    <property type="entry name" value="CLU_dom"/>
</dbReference>
<dbReference type="Pfam" id="PF12807">
    <property type="entry name" value="eIF3_p135"/>
    <property type="match status" value="1"/>
</dbReference>
<keyword evidence="2" id="KW-0175">Coiled coil</keyword>
<dbReference type="Pfam" id="PF13424">
    <property type="entry name" value="TPR_12"/>
    <property type="match status" value="1"/>
</dbReference>
<evidence type="ECO:0000313" key="5">
    <source>
        <dbReference type="EMBL" id="CAK55912.1"/>
    </source>
</evidence>
<dbReference type="InterPro" id="IPR023231">
    <property type="entry name" value="GSKIP_dom_sf"/>
</dbReference>
<feature type="domain" description="Clu" evidence="4">
    <location>
        <begin position="231"/>
        <end position="510"/>
    </location>
</feature>
<accession>A0BBJ5</accession>
<dbReference type="eggNOG" id="KOG1839">
    <property type="taxonomic scope" value="Eukaryota"/>
</dbReference>
<feature type="region of interest" description="Disordered" evidence="3">
    <location>
        <begin position="1051"/>
        <end position="1088"/>
    </location>
</feature>
<comment type="similarity">
    <text evidence="2">Belongs to the CLU family.</text>
</comment>
<protein>
    <recommendedName>
        <fullName evidence="2">Clustered mitochondria protein homolog</fullName>
    </recommendedName>
</protein>
<keyword evidence="2" id="KW-0694">RNA-binding</keyword>
<comment type="subcellular location">
    <subcellularLocation>
        <location evidence="2">Cytoplasm</location>
    </subcellularLocation>
</comment>
<dbReference type="STRING" id="5888.A0BBJ5"/>
<feature type="coiled-coil region" evidence="2">
    <location>
        <begin position="1088"/>
        <end position="1115"/>
    </location>
</feature>
<evidence type="ECO:0000256" key="1">
    <source>
        <dbReference type="ARBA" id="ARBA00022490"/>
    </source>
</evidence>
<dbReference type="PANTHER" id="PTHR12601:SF6">
    <property type="entry name" value="CLUSTERED MITOCHONDRIA PROTEIN HOMOLOG"/>
    <property type="match status" value="1"/>
</dbReference>
<dbReference type="GO" id="GO:0005737">
    <property type="term" value="C:cytoplasm"/>
    <property type="evidence" value="ECO:0000318"/>
    <property type="project" value="GO_Central"/>
</dbReference>
<dbReference type="Proteomes" id="UP000000600">
    <property type="component" value="Unassembled WGS sequence"/>
</dbReference>
<dbReference type="InterPro" id="IPR033646">
    <property type="entry name" value="CLU-central"/>
</dbReference>
<reference evidence="5 6" key="1">
    <citation type="journal article" date="2006" name="Nature">
        <title>Global trends of whole-genome duplications revealed by the ciliate Paramecium tetraurelia.</title>
        <authorList>
            <consortium name="Genoscope"/>
            <person name="Aury J.-M."/>
            <person name="Jaillon O."/>
            <person name="Duret L."/>
            <person name="Noel B."/>
            <person name="Jubin C."/>
            <person name="Porcel B.M."/>
            <person name="Segurens B."/>
            <person name="Daubin V."/>
            <person name="Anthouard V."/>
            <person name="Aiach N."/>
            <person name="Arnaiz O."/>
            <person name="Billaut A."/>
            <person name="Beisson J."/>
            <person name="Blanc I."/>
            <person name="Bouhouche K."/>
            <person name="Camara F."/>
            <person name="Duharcourt S."/>
            <person name="Guigo R."/>
            <person name="Gogendeau D."/>
            <person name="Katinka M."/>
            <person name="Keller A.-M."/>
            <person name="Kissmehl R."/>
            <person name="Klotz C."/>
            <person name="Koll F."/>
            <person name="Le Moue A."/>
            <person name="Lepere C."/>
            <person name="Malinsky S."/>
            <person name="Nowacki M."/>
            <person name="Nowak J.K."/>
            <person name="Plattner H."/>
            <person name="Poulain J."/>
            <person name="Ruiz F."/>
            <person name="Serrano V."/>
            <person name="Zagulski M."/>
            <person name="Dessen P."/>
            <person name="Betermier M."/>
            <person name="Weissenbach J."/>
            <person name="Scarpelli C."/>
            <person name="Schachter V."/>
            <person name="Sperling L."/>
            <person name="Meyer E."/>
            <person name="Cohen J."/>
            <person name="Wincker P."/>
        </authorList>
    </citation>
    <scope>NUCLEOTIDE SEQUENCE [LARGE SCALE GENOMIC DNA]</scope>
    <source>
        <strain evidence="5 6">Stock d4-2</strain>
    </source>
</reference>
<dbReference type="Gene3D" id="1.25.40.10">
    <property type="entry name" value="Tetratricopeptide repeat domain"/>
    <property type="match status" value="2"/>
</dbReference>
<evidence type="ECO:0000256" key="3">
    <source>
        <dbReference type="SAM" id="MobiDB-lite"/>
    </source>
</evidence>
<comment type="function">
    <text evidence="2">mRNA-binding protein involved in proper cytoplasmic distribution of mitochondria.</text>
</comment>
<dbReference type="GO" id="GO:0007005">
    <property type="term" value="P:mitochondrion organization"/>
    <property type="evidence" value="ECO:0007669"/>
    <property type="project" value="UniProtKB-UniRule"/>
</dbReference>
<evidence type="ECO:0000313" key="6">
    <source>
        <dbReference type="Proteomes" id="UP000000600"/>
    </source>
</evidence>
<dbReference type="OMA" id="CHCFTDL"/>
<name>A0BBJ5_PARTE</name>
<feature type="region of interest" description="Disordered" evidence="3">
    <location>
        <begin position="696"/>
        <end position="725"/>
    </location>
</feature>
<dbReference type="EMBL" id="CT867985">
    <property type="protein sequence ID" value="CAK55912.1"/>
    <property type="molecule type" value="Genomic_DNA"/>
</dbReference>
<keyword evidence="6" id="KW-1185">Reference proteome</keyword>
<dbReference type="PROSITE" id="PS51823">
    <property type="entry name" value="CLU"/>
    <property type="match status" value="1"/>
</dbReference>
<dbReference type="SUPFAM" id="SSF48452">
    <property type="entry name" value="TPR-like"/>
    <property type="match status" value="2"/>
</dbReference>
<sequence length="1138" mass="131237">MKQTKEESVKLYLDFYDKYTWPLEIAETLLEVRQYLTESTILSLFQNFYFSHKGQRINEYSEFSIPDGGKLQVLLGTGFNNHIDEFNERTARFHLRRVQEIIANLSHYQYLCKGKISNEDSLSLKEIGDLQLNDILQPAIKPTLLLNDDNKAIKQNVQQLGLSSFNPPPLSRKLKGDLFYIVLKTIESVELIITASNLGFYVNSSQGRTFESTQKSDCYYNLIDLIVDHSPSFKKELINAIPEQQQPALPATIKYNHKWLSVPEVPLTLDHQRSESWALDLHGFDIGMKNCQVFRSLPKIDLIQKLNRDKALSKVYGDFVEAAVRGACAVVDKIIQPLNPMDVECQQVYVYNQIFFSFAMETPEDFRQESGPDATPTVSTTNCDFRNLQILHKLDIPGLSVLNTCLVDYKGRRVIAQSIIPGILNSDHSNCTQYGSIDDGKTIQKSEEFHKVMSKTCEFFHLDTDIVFLDSNQQKYSMAGSIEVKGIMGSDKRMYLLDLLRLSPRDYNYQGENNQCCVLRYELLQNYWVVNTIQKIKQNNSDDPKTQQEAYQNIQNLLIGNPKEGLKLNPALGTKTALQTSEKLTQQEEDLKKLATFLLNQAIPQLIQELSQPETSRHSDLSISDIFHSHGVNMRYLGKVISFIRSEEQPSLRLTLERVVFAKTLKHIFRESMRQAPQNQLSQILSHLLNVIFSNSNPSVNNNKQEEKKKKKKNKNKSTQNGDKPHFRCLIQANNYQYPTYQEVWDQINKIAEARYQHKIDSSILNKKGFHKLSCLRELCQQIGLQLVARDYHDFQPSDIVGIQPIIKFIEQVSEDAKNNIEIGQKYMLEHQNLHQALESYLTASQIILNLHGQMHKELANCYSKISAVYLRKQEYDAAIHFQKQAIQIYTAIYGYDHPLTIQAITALSLYYFSTKSYKEAFNHMLHTLYLANLIGGEGQEVFNQYTNLSLLYSESGQHQSALNCLFEGLEKCESLFKSFSGTETQQYKLRISGYYSAIALEHGEIGDFQKAVEFQERASDLLKRTLKPEDTRVKEADALLANLKKALNEKRKDTQQSNLDSRRQFGTNRNQQLKTEQQTQQISEETYVETDKEREALLQKLRAAKQSMKFKNKNQMDINRYILAQQLYRQQQQQQKE</sequence>